<accession>A0A6H1TTY2</accession>
<name>A0A6H1TTY2_9CYAN</name>
<feature type="compositionally biased region" description="Gly residues" evidence="1">
    <location>
        <begin position="63"/>
        <end position="74"/>
    </location>
</feature>
<reference evidence="2 3" key="1">
    <citation type="submission" date="2020-04" db="EMBL/GenBank/DDBJ databases">
        <authorList>
            <person name="Basu S."/>
            <person name="Maruthanayagam V."/>
            <person name="Chakraborty S."/>
            <person name="Pramanik A."/>
            <person name="Mukherjee J."/>
            <person name="Brink B."/>
        </authorList>
    </citation>
    <scope>NUCLEOTIDE SEQUENCE [LARGE SCALE GENOMIC DNA]</scope>
    <source>
        <strain evidence="2 3">AP17</strain>
    </source>
</reference>
<gene>
    <name evidence="2" type="ORF">HCG48_05280</name>
</gene>
<sequence length="74" mass="7663">MVTLARVTSTGILLTSFHLLAVVAFNTTTPLDGHFAVEEQLGAPVPLLVAEEYEPPADKGNPDGTGGAGTRCIL</sequence>
<dbReference type="Proteomes" id="UP000500857">
    <property type="component" value="Chromosome"/>
</dbReference>
<feature type="region of interest" description="Disordered" evidence="1">
    <location>
        <begin position="54"/>
        <end position="74"/>
    </location>
</feature>
<organism evidence="2 3">
    <name type="scientific">Oxynema aestuarii AP17</name>
    <dbReference type="NCBI Taxonomy" id="2064643"/>
    <lineage>
        <taxon>Bacteria</taxon>
        <taxon>Bacillati</taxon>
        <taxon>Cyanobacteriota</taxon>
        <taxon>Cyanophyceae</taxon>
        <taxon>Oscillatoriophycideae</taxon>
        <taxon>Oscillatoriales</taxon>
        <taxon>Oscillatoriaceae</taxon>
        <taxon>Oxynema</taxon>
        <taxon>Oxynema aestuarii</taxon>
    </lineage>
</organism>
<evidence type="ECO:0000313" key="2">
    <source>
        <dbReference type="EMBL" id="QIZ70052.1"/>
    </source>
</evidence>
<protein>
    <submittedName>
        <fullName evidence="2">Uncharacterized protein</fullName>
    </submittedName>
</protein>
<evidence type="ECO:0000313" key="3">
    <source>
        <dbReference type="Proteomes" id="UP000500857"/>
    </source>
</evidence>
<dbReference type="AlphaFoldDB" id="A0A6H1TTY2"/>
<proteinExistence type="predicted"/>
<dbReference type="RefSeq" id="WP_168568209.1">
    <property type="nucleotide sequence ID" value="NZ_CP051167.1"/>
</dbReference>
<evidence type="ECO:0000256" key="1">
    <source>
        <dbReference type="SAM" id="MobiDB-lite"/>
    </source>
</evidence>
<dbReference type="KEGG" id="oxy:HCG48_05280"/>
<dbReference type="EMBL" id="CP051167">
    <property type="protein sequence ID" value="QIZ70052.1"/>
    <property type="molecule type" value="Genomic_DNA"/>
</dbReference>
<keyword evidence="3" id="KW-1185">Reference proteome</keyword>